<dbReference type="EMBL" id="GL732571">
    <property type="protein sequence ID" value="EFX75961.1"/>
    <property type="molecule type" value="Genomic_DNA"/>
</dbReference>
<dbReference type="eggNOG" id="KOG4276">
    <property type="taxonomic scope" value="Eukaryota"/>
</dbReference>
<gene>
    <name evidence="1" type="ORF">DAPPUDRAFT_249517</name>
</gene>
<dbReference type="GO" id="GO:0016567">
    <property type="term" value="P:protein ubiquitination"/>
    <property type="evidence" value="ECO:0007669"/>
    <property type="project" value="UniProtKB-UniPathway"/>
</dbReference>
<dbReference type="OrthoDB" id="412600at2759"/>
<reference evidence="1 2" key="1">
    <citation type="journal article" date="2011" name="Science">
        <title>The ecoresponsive genome of Daphnia pulex.</title>
        <authorList>
            <person name="Colbourne J.K."/>
            <person name="Pfrender M.E."/>
            <person name="Gilbert D."/>
            <person name="Thomas W.K."/>
            <person name="Tucker A."/>
            <person name="Oakley T.H."/>
            <person name="Tokishita S."/>
            <person name="Aerts A."/>
            <person name="Arnold G.J."/>
            <person name="Basu M.K."/>
            <person name="Bauer D.J."/>
            <person name="Caceres C.E."/>
            <person name="Carmel L."/>
            <person name="Casola C."/>
            <person name="Choi J.H."/>
            <person name="Detter J.C."/>
            <person name="Dong Q."/>
            <person name="Dusheyko S."/>
            <person name="Eads B.D."/>
            <person name="Frohlich T."/>
            <person name="Geiler-Samerotte K.A."/>
            <person name="Gerlach D."/>
            <person name="Hatcher P."/>
            <person name="Jogdeo S."/>
            <person name="Krijgsveld J."/>
            <person name="Kriventseva E.V."/>
            <person name="Kultz D."/>
            <person name="Laforsch C."/>
            <person name="Lindquist E."/>
            <person name="Lopez J."/>
            <person name="Manak J.R."/>
            <person name="Muller J."/>
            <person name="Pangilinan J."/>
            <person name="Patwardhan R.P."/>
            <person name="Pitluck S."/>
            <person name="Pritham E.J."/>
            <person name="Rechtsteiner A."/>
            <person name="Rho M."/>
            <person name="Rogozin I.B."/>
            <person name="Sakarya O."/>
            <person name="Salamov A."/>
            <person name="Schaack S."/>
            <person name="Shapiro H."/>
            <person name="Shiga Y."/>
            <person name="Skalitzky C."/>
            <person name="Smith Z."/>
            <person name="Souvorov A."/>
            <person name="Sung W."/>
            <person name="Tang Z."/>
            <person name="Tsuchiya D."/>
            <person name="Tu H."/>
            <person name="Vos H."/>
            <person name="Wang M."/>
            <person name="Wolf Y.I."/>
            <person name="Yamagata H."/>
            <person name="Yamada T."/>
            <person name="Ye Y."/>
            <person name="Shaw J.R."/>
            <person name="Andrews J."/>
            <person name="Crease T.J."/>
            <person name="Tang H."/>
            <person name="Lucas S.M."/>
            <person name="Robertson H.M."/>
            <person name="Bork P."/>
            <person name="Koonin E.V."/>
            <person name="Zdobnov E.M."/>
            <person name="Grigoriev I.V."/>
            <person name="Lynch M."/>
            <person name="Boore J.L."/>
        </authorList>
    </citation>
    <scope>NUCLEOTIDE SEQUENCE [LARGE SCALE GENOMIC DNA]</scope>
</reference>
<name>E9GWT6_DAPPU</name>
<evidence type="ECO:0000313" key="1">
    <source>
        <dbReference type="EMBL" id="EFX75961.1"/>
    </source>
</evidence>
<accession>E9GWT6</accession>
<keyword evidence="2" id="KW-1185">Reference proteome</keyword>
<dbReference type="Proteomes" id="UP000000305">
    <property type="component" value="Unassembled WGS sequence"/>
</dbReference>
<dbReference type="InParanoid" id="E9GWT6"/>
<dbReference type="KEGG" id="dpx:DAPPUDRAFT_249517"/>
<organism evidence="1 2">
    <name type="scientific">Daphnia pulex</name>
    <name type="common">Water flea</name>
    <dbReference type="NCBI Taxonomy" id="6669"/>
    <lineage>
        <taxon>Eukaryota</taxon>
        <taxon>Metazoa</taxon>
        <taxon>Ecdysozoa</taxon>
        <taxon>Arthropoda</taxon>
        <taxon>Crustacea</taxon>
        <taxon>Branchiopoda</taxon>
        <taxon>Diplostraca</taxon>
        <taxon>Cladocera</taxon>
        <taxon>Anomopoda</taxon>
        <taxon>Daphniidae</taxon>
        <taxon>Daphnia</taxon>
    </lineage>
</organism>
<evidence type="ECO:0000313" key="2">
    <source>
        <dbReference type="Proteomes" id="UP000000305"/>
    </source>
</evidence>
<dbReference type="UniPathway" id="UPA00143"/>
<proteinExistence type="predicted"/>
<dbReference type="STRING" id="6669.E9GWT6"/>
<dbReference type="HOGENOM" id="CLU_2869849_0_0_1"/>
<dbReference type="AlphaFoldDB" id="E9GWT6"/>
<sequence>MDVQVDLVVVTCSGRRKLPYDYLKDILPRDSAALNCDTNDHKRSWFPLDLGLHLLPTPYTPAVR</sequence>
<protein>
    <submittedName>
        <fullName evidence="1">Uncharacterized protein</fullName>
    </submittedName>
</protein>